<name>A0A9X8JGL5_9GAMM</name>
<sequence length="257" mass="28885">MISQRTRHSLAQFLAIQDISVSIALLGKNNVDHQNLYSQQLLLNLIHAFQNMSDAILLSILQEIIATTKNLRAAISPKVLFDERMHDLSQCLVLDGYIIHDQQLTQGDPSIADASPMEDDLMEALRQCGLPRWEDIIAKIRDSDQRFRSSPPDYNASLTNARIALETLAVDIAAEVAEGMEPTPTYNAAKWGEVLRFLRESAEITLEEEKGLAGVFSFLSPGAHRPVGIPENQMTRLGRSFALNMCWFLLQNRLTRR</sequence>
<keyword evidence="2" id="KW-1185">Reference proteome</keyword>
<dbReference type="EMBL" id="NWTM01000002">
    <property type="protein sequence ID" value="RYC41472.1"/>
    <property type="molecule type" value="Genomic_DNA"/>
</dbReference>
<protein>
    <submittedName>
        <fullName evidence="1">Uncharacterized protein</fullName>
    </submittedName>
</protein>
<dbReference type="RefSeq" id="WP_103182583.1">
    <property type="nucleotide sequence ID" value="NZ_JBEHFA010000001.1"/>
</dbReference>
<reference evidence="1 2" key="1">
    <citation type="journal article" date="2018" name="Syst. Appl. Microbiol.">
        <title>Pectobacterium zantedeschiae sp. nov. a new species of a soft rot pathogen isolated from Calla lily (Zantedeschia spp.).</title>
        <authorList>
            <person name="Waleron M."/>
            <person name="Misztak A."/>
            <person name="Waleron M."/>
            <person name="Franczuk M."/>
            <person name="Jonca J."/>
            <person name="Wielgomas B."/>
            <person name="Mikicinski A."/>
            <person name="Popovic T."/>
            <person name="Waleron K."/>
        </authorList>
    </citation>
    <scope>NUCLEOTIDE SEQUENCE [LARGE SCALE GENOMIC DNA]</scope>
    <source>
        <strain evidence="1 2">9M</strain>
    </source>
</reference>
<dbReference type="AlphaFoldDB" id="A0A9X8JGL5"/>
<accession>A0A9X8JGL5</accession>
<dbReference type="OrthoDB" id="9087338at2"/>
<dbReference type="Proteomes" id="UP001138460">
    <property type="component" value="Unassembled WGS sequence"/>
</dbReference>
<evidence type="ECO:0000313" key="1">
    <source>
        <dbReference type="EMBL" id="RYC41472.1"/>
    </source>
</evidence>
<evidence type="ECO:0000313" key="2">
    <source>
        <dbReference type="Proteomes" id="UP001138460"/>
    </source>
</evidence>
<organism evidence="1 2">
    <name type="scientific">Pectobacterium zantedeschiae</name>
    <dbReference type="NCBI Taxonomy" id="2034769"/>
    <lineage>
        <taxon>Bacteria</taxon>
        <taxon>Pseudomonadati</taxon>
        <taxon>Pseudomonadota</taxon>
        <taxon>Gammaproteobacteria</taxon>
        <taxon>Enterobacterales</taxon>
        <taxon>Pectobacteriaceae</taxon>
        <taxon>Pectobacterium</taxon>
    </lineage>
</organism>
<comment type="caution">
    <text evidence="1">The sequence shown here is derived from an EMBL/GenBank/DDBJ whole genome shotgun (WGS) entry which is preliminary data.</text>
</comment>
<gene>
    <name evidence="1" type="ORF">CLR69_15140</name>
</gene>
<proteinExistence type="predicted"/>